<evidence type="ECO:0000313" key="2">
    <source>
        <dbReference type="EMBL" id="PCS21158.1"/>
    </source>
</evidence>
<sequence>MSLPHNRARPTGISFVDSSKLQVCHNLRIIRHQVFKGTEKRRKGTMGWFYGFKLHLIINDRGALSQSK</sequence>
<dbReference type="EMBL" id="NBYY01000039">
    <property type="protein sequence ID" value="PCS21158.1"/>
    <property type="molecule type" value="Genomic_DNA"/>
</dbReference>
<feature type="domain" description="Transposase DDE" evidence="1">
    <location>
        <begin position="8"/>
        <end position="64"/>
    </location>
</feature>
<dbReference type="AlphaFoldDB" id="A0A2A5SZ69"/>
<evidence type="ECO:0000259" key="1">
    <source>
        <dbReference type="Pfam" id="PF13612"/>
    </source>
</evidence>
<keyword evidence="3" id="KW-1185">Reference proteome</keyword>
<dbReference type="InterPro" id="IPR025668">
    <property type="entry name" value="Tnp_DDE_dom"/>
</dbReference>
<gene>
    <name evidence="2" type="ORF">BTN49_3305</name>
</gene>
<evidence type="ECO:0000313" key="3">
    <source>
        <dbReference type="Proteomes" id="UP000219020"/>
    </source>
</evidence>
<proteinExistence type="predicted"/>
<reference evidence="3" key="1">
    <citation type="submission" date="2017-04" db="EMBL/GenBank/DDBJ databases">
        <title>Genome evolution of the luminous symbionts of deep sea anglerfish.</title>
        <authorList>
            <person name="Hendry T.A."/>
        </authorList>
    </citation>
    <scope>NUCLEOTIDE SEQUENCE [LARGE SCALE GENOMIC DNA]</scope>
</reference>
<name>A0A2A5SZ69_9GAMM</name>
<comment type="caution">
    <text evidence="2">The sequence shown here is derived from an EMBL/GenBank/DDBJ whole genome shotgun (WGS) entry which is preliminary data.</text>
</comment>
<accession>A0A2A5SZ69</accession>
<protein>
    <submittedName>
        <fullName evidence="2">Mobile element protein</fullName>
    </submittedName>
</protein>
<dbReference type="Pfam" id="PF13612">
    <property type="entry name" value="DDE_Tnp_1_3"/>
    <property type="match status" value="1"/>
</dbReference>
<organism evidence="2 3">
    <name type="scientific">Candidatus Enterovibrio escicola</name>
    <dbReference type="NCBI Taxonomy" id="1927127"/>
    <lineage>
        <taxon>Bacteria</taxon>
        <taxon>Pseudomonadati</taxon>
        <taxon>Pseudomonadota</taxon>
        <taxon>Gammaproteobacteria</taxon>
        <taxon>Vibrionales</taxon>
        <taxon>Vibrionaceae</taxon>
        <taxon>Enterovibrio</taxon>
    </lineage>
</organism>
<dbReference type="Proteomes" id="UP000219020">
    <property type="component" value="Unassembled WGS sequence"/>
</dbReference>